<evidence type="ECO:0000313" key="2">
    <source>
        <dbReference type="EMBL" id="MPC37045.1"/>
    </source>
</evidence>
<protein>
    <submittedName>
        <fullName evidence="2">Uncharacterized protein</fullName>
    </submittedName>
</protein>
<name>A0A5B7EUG0_PORTR</name>
<comment type="caution">
    <text evidence="2">The sequence shown here is derived from an EMBL/GenBank/DDBJ whole genome shotgun (WGS) entry which is preliminary data.</text>
</comment>
<feature type="region of interest" description="Disordered" evidence="1">
    <location>
        <begin position="111"/>
        <end position="133"/>
    </location>
</feature>
<evidence type="ECO:0000256" key="1">
    <source>
        <dbReference type="SAM" id="MobiDB-lite"/>
    </source>
</evidence>
<reference evidence="2 3" key="1">
    <citation type="submission" date="2019-05" db="EMBL/GenBank/DDBJ databases">
        <title>Another draft genome of Portunus trituberculatus and its Hox gene families provides insights of decapod evolution.</title>
        <authorList>
            <person name="Jeong J.-H."/>
            <person name="Song I."/>
            <person name="Kim S."/>
            <person name="Choi T."/>
            <person name="Kim D."/>
            <person name="Ryu S."/>
            <person name="Kim W."/>
        </authorList>
    </citation>
    <scope>NUCLEOTIDE SEQUENCE [LARGE SCALE GENOMIC DNA]</scope>
    <source>
        <tissue evidence="2">Muscle</tissue>
    </source>
</reference>
<keyword evidence="3" id="KW-1185">Reference proteome</keyword>
<dbReference type="EMBL" id="VSRR010003669">
    <property type="protein sequence ID" value="MPC37045.1"/>
    <property type="molecule type" value="Genomic_DNA"/>
</dbReference>
<dbReference type="AlphaFoldDB" id="A0A5B7EUG0"/>
<proteinExistence type="predicted"/>
<dbReference type="Proteomes" id="UP000324222">
    <property type="component" value="Unassembled WGS sequence"/>
</dbReference>
<organism evidence="2 3">
    <name type="scientific">Portunus trituberculatus</name>
    <name type="common">Swimming crab</name>
    <name type="synonym">Neptunus trituberculatus</name>
    <dbReference type="NCBI Taxonomy" id="210409"/>
    <lineage>
        <taxon>Eukaryota</taxon>
        <taxon>Metazoa</taxon>
        <taxon>Ecdysozoa</taxon>
        <taxon>Arthropoda</taxon>
        <taxon>Crustacea</taxon>
        <taxon>Multicrustacea</taxon>
        <taxon>Malacostraca</taxon>
        <taxon>Eumalacostraca</taxon>
        <taxon>Eucarida</taxon>
        <taxon>Decapoda</taxon>
        <taxon>Pleocyemata</taxon>
        <taxon>Brachyura</taxon>
        <taxon>Eubrachyura</taxon>
        <taxon>Portunoidea</taxon>
        <taxon>Portunidae</taxon>
        <taxon>Portuninae</taxon>
        <taxon>Portunus</taxon>
    </lineage>
</organism>
<sequence>MFFHILQQRVVSGWSGMTVQQGEGTAPKPHVQLTASSSSSGQVERRFGDTYLTFITMYMRLMLGPTATTCTPRGSASDESFVQLYLRPPQERHSSLIQLPPVERRGACGCTGHVRSGAPSRHTPNGSPRGRKRCTRQLTGHEIKSGRKRYFLTVTVYGPYSPNYVIGRAVNAGAVMVMRGAG</sequence>
<evidence type="ECO:0000313" key="3">
    <source>
        <dbReference type="Proteomes" id="UP000324222"/>
    </source>
</evidence>
<gene>
    <name evidence="2" type="ORF">E2C01_030518</name>
</gene>
<accession>A0A5B7EUG0</accession>